<evidence type="ECO:0000256" key="1">
    <source>
        <dbReference type="SAM" id="SignalP"/>
    </source>
</evidence>
<accession>A0A8H7L9I7</accession>
<keyword evidence="1" id="KW-0732">Signal</keyword>
<sequence>MIKTFLILWLSGYAIAHVGYEVGSLRILGKNGLATPWSLFISNGKIVADEKMSGFCPDDRGRVLLFALGKFLVIRDKELVLSSSFDEIEVVKFSSEAETDPLLIHFDGDNVFQLCADKLIGYNSTCHGATDITFAYVPIL</sequence>
<organism evidence="2 3">
    <name type="scientific">Metschnikowia pulcherrima</name>
    <dbReference type="NCBI Taxonomy" id="27326"/>
    <lineage>
        <taxon>Eukaryota</taxon>
        <taxon>Fungi</taxon>
        <taxon>Dikarya</taxon>
        <taxon>Ascomycota</taxon>
        <taxon>Saccharomycotina</taxon>
        <taxon>Pichiomycetes</taxon>
        <taxon>Metschnikowiaceae</taxon>
        <taxon>Metschnikowia</taxon>
    </lineage>
</organism>
<gene>
    <name evidence="2" type="ORF">HF325_005697</name>
</gene>
<evidence type="ECO:0000313" key="2">
    <source>
        <dbReference type="EMBL" id="KAF7999848.1"/>
    </source>
</evidence>
<dbReference type="AlphaFoldDB" id="A0A8H7L9I7"/>
<keyword evidence="3" id="KW-1185">Reference proteome</keyword>
<evidence type="ECO:0000313" key="3">
    <source>
        <dbReference type="Proteomes" id="UP000649328"/>
    </source>
</evidence>
<dbReference type="EMBL" id="JACBPP010000008">
    <property type="protein sequence ID" value="KAF7999848.1"/>
    <property type="molecule type" value="Genomic_DNA"/>
</dbReference>
<dbReference type="OrthoDB" id="10292139at2759"/>
<name>A0A8H7L9I7_9ASCO</name>
<protein>
    <submittedName>
        <fullName evidence="2">Uncharacterized protein</fullName>
    </submittedName>
</protein>
<dbReference type="Proteomes" id="UP000649328">
    <property type="component" value="Unassembled WGS sequence"/>
</dbReference>
<reference evidence="2" key="1">
    <citation type="submission" date="2020-10" db="EMBL/GenBank/DDBJ databases">
        <title>The Whole-Genome Sequence of Metschnikowia persimmonesis, a Novel Endophytic Yeast Species Isolated from Medicinal Plant Diospyros kaki Thumb.</title>
        <authorList>
            <person name="Rahmat E."/>
            <person name="Kang Y."/>
        </authorList>
    </citation>
    <scope>NUCLEOTIDE SEQUENCE</scope>
    <source>
        <strain evidence="2">KIOM G15050</strain>
    </source>
</reference>
<feature type="chain" id="PRO_5034749217" evidence="1">
    <location>
        <begin position="17"/>
        <end position="140"/>
    </location>
</feature>
<comment type="caution">
    <text evidence="2">The sequence shown here is derived from an EMBL/GenBank/DDBJ whole genome shotgun (WGS) entry which is preliminary data.</text>
</comment>
<proteinExistence type="predicted"/>
<feature type="signal peptide" evidence="1">
    <location>
        <begin position="1"/>
        <end position="16"/>
    </location>
</feature>